<evidence type="ECO:0000313" key="2">
    <source>
        <dbReference type="Proteomes" id="UP000233469"/>
    </source>
</evidence>
<gene>
    <name evidence="1" type="ORF">RhiirC2_713337</name>
</gene>
<dbReference type="VEuPathDB" id="FungiDB:FUN_007803"/>
<reference evidence="1 2" key="1">
    <citation type="submission" date="2016-04" db="EMBL/GenBank/DDBJ databases">
        <title>Genome analyses suggest a sexual origin of heterokaryosis in a supposedly ancient asexual fungus.</title>
        <authorList>
            <person name="Ropars J."/>
            <person name="Sedzielewska K."/>
            <person name="Noel J."/>
            <person name="Charron P."/>
            <person name="Farinelli L."/>
            <person name="Marton T."/>
            <person name="Kruger M."/>
            <person name="Pelin A."/>
            <person name="Brachmann A."/>
            <person name="Corradi N."/>
        </authorList>
    </citation>
    <scope>NUCLEOTIDE SEQUENCE [LARGE SCALE GENOMIC DNA]</scope>
    <source>
        <strain evidence="1 2">C2</strain>
    </source>
</reference>
<accession>A0A2N1N3M5</accession>
<dbReference type="VEuPathDB" id="FungiDB:RhiirFUN_011084"/>
<proteinExistence type="predicted"/>
<organism evidence="1 2">
    <name type="scientific">Rhizophagus irregularis</name>
    <dbReference type="NCBI Taxonomy" id="588596"/>
    <lineage>
        <taxon>Eukaryota</taxon>
        <taxon>Fungi</taxon>
        <taxon>Fungi incertae sedis</taxon>
        <taxon>Mucoromycota</taxon>
        <taxon>Glomeromycotina</taxon>
        <taxon>Glomeromycetes</taxon>
        <taxon>Glomerales</taxon>
        <taxon>Glomeraceae</taxon>
        <taxon>Rhizophagus</taxon>
    </lineage>
</organism>
<dbReference type="AlphaFoldDB" id="A0A2N1N3M5"/>
<comment type="caution">
    <text evidence="1">The sequence shown here is derived from an EMBL/GenBank/DDBJ whole genome shotgun (WGS) entry which is preliminary data.</text>
</comment>
<dbReference type="Proteomes" id="UP000233469">
    <property type="component" value="Unassembled WGS sequence"/>
</dbReference>
<dbReference type="VEuPathDB" id="FungiDB:RhiirA1_483111"/>
<sequence>MAGVLRHNAMKGCRTCSVSHNLLTDFNQDLQKISRYHHVTDNQFKEILQESSTSAKKRFCSQYGLKPQPSILDNLKRDRHLQTPQDIYYATAGKIGRLLKLTCELFSREGEDDFIKIWKDFEKLKKWSRLPNLISHHASFMMSDYFQLAMIMPFLLYRFLKVSSLKKSEIAIIKKNTGAARIDLVPKSVISCWVHVSKTMKAVFSSEYTTASYNNLQKCLQDESIILPKVFVDFINLPNLHINMHLSMHAQTFGTLINTQVGIKEMVHCIFKGIVPSTNHKDIDLDLIKRYNTLFAIRHLSDGGIDPRFTGPCAGFTSLGHLLSDWYLTEDKSSNEEEQDFNNDNALTFLKNLVTSPVEFISNISLRRKMSKKDRDNLLQNLLNFKSELLESYKDMRLGGAAIVFNSISWYEFVSYTIEEENGTFSKVTLHLNDFIMINDEDFNESYAIIRGIFKHKVSPEDYADGHTQSVRPSFEN</sequence>
<evidence type="ECO:0000313" key="1">
    <source>
        <dbReference type="EMBL" id="PKK68502.1"/>
    </source>
</evidence>
<reference evidence="1 2" key="2">
    <citation type="submission" date="2017-10" db="EMBL/GenBank/DDBJ databases">
        <title>Extensive intraspecific genome diversity in a model arbuscular mycorrhizal fungus.</title>
        <authorList>
            <person name="Chen E.C.H."/>
            <person name="Morin E."/>
            <person name="Baudet D."/>
            <person name="Noel J."/>
            <person name="Ndikumana S."/>
            <person name="Charron P."/>
            <person name="St-Onge C."/>
            <person name="Giorgi J."/>
            <person name="Grigoriev I.V."/>
            <person name="Roux C."/>
            <person name="Martin F.M."/>
            <person name="Corradi N."/>
        </authorList>
    </citation>
    <scope>NUCLEOTIDE SEQUENCE [LARGE SCALE GENOMIC DNA]</scope>
    <source>
        <strain evidence="1 2">C2</strain>
    </source>
</reference>
<protein>
    <submittedName>
        <fullName evidence="1">Uncharacterized protein</fullName>
    </submittedName>
</protein>
<dbReference type="EMBL" id="LLXL01000836">
    <property type="protein sequence ID" value="PKK68502.1"/>
    <property type="molecule type" value="Genomic_DNA"/>
</dbReference>
<name>A0A2N1N3M5_9GLOM</name>